<name>H5XX36_9FIRM</name>
<dbReference type="eggNOG" id="COG3706">
    <property type="taxonomic scope" value="Bacteria"/>
</dbReference>
<dbReference type="HOGENOM" id="CLU_926630_0_0_9"/>
<dbReference type="InterPro" id="IPR035965">
    <property type="entry name" value="PAS-like_dom_sf"/>
</dbReference>
<feature type="transmembrane region" description="Helical" evidence="1">
    <location>
        <begin position="102"/>
        <end position="119"/>
    </location>
</feature>
<dbReference type="AlphaFoldDB" id="H5XX36"/>
<evidence type="ECO:0000259" key="2">
    <source>
        <dbReference type="PROSITE" id="PS50887"/>
    </source>
</evidence>
<dbReference type="CDD" id="cd01949">
    <property type="entry name" value="GGDEF"/>
    <property type="match status" value="1"/>
</dbReference>
<dbReference type="FunFam" id="3.30.70.270:FF:000001">
    <property type="entry name" value="Diguanylate cyclase domain protein"/>
    <property type="match status" value="1"/>
</dbReference>
<feature type="transmembrane region" description="Helical" evidence="1">
    <location>
        <begin position="139"/>
        <end position="164"/>
    </location>
</feature>
<feature type="transmembrane region" description="Helical" evidence="1">
    <location>
        <begin position="205"/>
        <end position="223"/>
    </location>
</feature>
<dbReference type="InterPro" id="IPR043128">
    <property type="entry name" value="Rev_trsase/Diguanyl_cyclase"/>
</dbReference>
<dbReference type="InterPro" id="IPR050469">
    <property type="entry name" value="Diguanylate_Cyclase"/>
</dbReference>
<dbReference type="InterPro" id="IPR031621">
    <property type="entry name" value="HisKA_7TM"/>
</dbReference>
<dbReference type="Gene3D" id="3.30.450.20">
    <property type="entry name" value="PAS domain"/>
    <property type="match status" value="1"/>
</dbReference>
<dbReference type="GO" id="GO:0043709">
    <property type="term" value="P:cell adhesion involved in single-species biofilm formation"/>
    <property type="evidence" value="ECO:0007669"/>
    <property type="project" value="TreeGrafter"/>
</dbReference>
<protein>
    <submittedName>
        <fullName evidence="3">Diguanylate cyclase (GGDEF) domain-containing protein</fullName>
    </submittedName>
</protein>
<evidence type="ECO:0000313" key="3">
    <source>
        <dbReference type="EMBL" id="EHQ90976.1"/>
    </source>
</evidence>
<dbReference type="Gene3D" id="3.30.70.270">
    <property type="match status" value="1"/>
</dbReference>
<evidence type="ECO:0000313" key="4">
    <source>
        <dbReference type="Proteomes" id="UP000005104"/>
    </source>
</evidence>
<reference evidence="3 4" key="1">
    <citation type="submission" date="2011-11" db="EMBL/GenBank/DDBJ databases">
        <title>The Noncontiguous Finished genome of Desulfosporosinus youngiae DSM 17734.</title>
        <authorList>
            <consortium name="US DOE Joint Genome Institute (JGI-PGF)"/>
            <person name="Lucas S."/>
            <person name="Han J."/>
            <person name="Lapidus A."/>
            <person name="Cheng J.-F."/>
            <person name="Goodwin L."/>
            <person name="Pitluck S."/>
            <person name="Peters L."/>
            <person name="Ovchinnikova G."/>
            <person name="Lu M."/>
            <person name="Land M.L."/>
            <person name="Hauser L."/>
            <person name="Pester M."/>
            <person name="Spring S."/>
            <person name="Ollivier B."/>
            <person name="Rattei T."/>
            <person name="Klenk H.-P."/>
            <person name="Wagner M."/>
            <person name="Loy A."/>
            <person name="Woyke T.J."/>
        </authorList>
    </citation>
    <scope>NUCLEOTIDE SEQUENCE [LARGE SCALE GENOMIC DNA]</scope>
    <source>
        <strain evidence="3 4">DSM 17734</strain>
    </source>
</reference>
<dbReference type="GO" id="GO:0052621">
    <property type="term" value="F:diguanylate cyclase activity"/>
    <property type="evidence" value="ECO:0007669"/>
    <property type="project" value="TreeGrafter"/>
</dbReference>
<gene>
    <name evidence="3" type="ORF">DesyoDRAFT_4005</name>
</gene>
<keyword evidence="1" id="KW-0472">Membrane</keyword>
<dbReference type="EMBL" id="CM001441">
    <property type="protein sequence ID" value="EHQ90976.1"/>
    <property type="molecule type" value="Genomic_DNA"/>
</dbReference>
<feature type="transmembrane region" description="Helical" evidence="1">
    <location>
        <begin position="70"/>
        <end position="90"/>
    </location>
</feature>
<organism evidence="3 4">
    <name type="scientific">Desulfosporosinus youngiae DSM 17734</name>
    <dbReference type="NCBI Taxonomy" id="768710"/>
    <lineage>
        <taxon>Bacteria</taxon>
        <taxon>Bacillati</taxon>
        <taxon>Bacillota</taxon>
        <taxon>Clostridia</taxon>
        <taxon>Eubacteriales</taxon>
        <taxon>Desulfitobacteriaceae</taxon>
        <taxon>Desulfosporosinus</taxon>
    </lineage>
</organism>
<dbReference type="STRING" id="768710.DesyoDRAFT_4005"/>
<sequence length="541" mass="61522">MDNVSIINMLLVLSTLVILYFLLLIAKRTRKKQIHYAVLSMTASILLWNMAVLLYITFDNVPWILAVCERLYFLGTILVSVSILFTGLIFARTKIKFTWKHALLFVVPVISIGVLLTNQSHHLFYTVFSLIPSKQNFGIYFTIHTIYSYLCIGIGLAYLVIFSIKNYGVFSKQSSLIGIGIMIALIMDAISTFKIFDWSTALENIAFAVTISFFVIATVKFDFLNVIPIALQTVVDLISDSYVVIDEDLEIIDYNQAFVGDFSGVSRKADIMAIIKKNYSDLDVKRFKGFLDEAVREQKKVSFEMPKPVNEAIVYYRVEITPIYVSGNPIGTIILKKNITEHKNNLIEVMQLNERLQSLATRDWLTQSYNRYFFDERLQQEIDLVNRLQAYGQESEKSVNNFGLIMFDIDYFKNYNDNNGHLAGDELLQTIVTVVKGVLYPTDILCRYGGEEFAVICCHTSEKGLEIAAEKIRKTVEDYDFRFQDKQPGGNLTVSIGAAYCSTPNVNKKDLITRADNDLYLAKSSGRNKVVYSPVFIVDIP</sequence>
<dbReference type="SUPFAM" id="SSF55073">
    <property type="entry name" value="Nucleotide cyclase"/>
    <property type="match status" value="1"/>
</dbReference>
<accession>H5XX36</accession>
<feature type="transmembrane region" description="Helical" evidence="1">
    <location>
        <begin position="176"/>
        <end position="193"/>
    </location>
</feature>
<dbReference type="GO" id="GO:1902201">
    <property type="term" value="P:negative regulation of bacterial-type flagellum-dependent cell motility"/>
    <property type="evidence" value="ECO:0007669"/>
    <property type="project" value="TreeGrafter"/>
</dbReference>
<dbReference type="Pfam" id="PF00990">
    <property type="entry name" value="GGDEF"/>
    <property type="match status" value="1"/>
</dbReference>
<keyword evidence="1" id="KW-0812">Transmembrane</keyword>
<feature type="transmembrane region" description="Helical" evidence="1">
    <location>
        <begin position="6"/>
        <end position="26"/>
    </location>
</feature>
<keyword evidence="1" id="KW-1133">Transmembrane helix</keyword>
<dbReference type="SUPFAM" id="SSF55785">
    <property type="entry name" value="PYP-like sensor domain (PAS domain)"/>
    <property type="match status" value="1"/>
</dbReference>
<dbReference type="GO" id="GO:0005886">
    <property type="term" value="C:plasma membrane"/>
    <property type="evidence" value="ECO:0007669"/>
    <property type="project" value="TreeGrafter"/>
</dbReference>
<dbReference type="Pfam" id="PF16927">
    <property type="entry name" value="HisKA_7TM"/>
    <property type="match status" value="1"/>
</dbReference>
<proteinExistence type="predicted"/>
<dbReference type="eggNOG" id="COG3829">
    <property type="taxonomic scope" value="Bacteria"/>
</dbReference>
<dbReference type="InterPro" id="IPR029787">
    <property type="entry name" value="Nucleotide_cyclase"/>
</dbReference>
<dbReference type="PANTHER" id="PTHR45138:SF9">
    <property type="entry name" value="DIGUANYLATE CYCLASE DGCM-RELATED"/>
    <property type="match status" value="1"/>
</dbReference>
<feature type="transmembrane region" description="Helical" evidence="1">
    <location>
        <begin position="38"/>
        <end position="58"/>
    </location>
</feature>
<dbReference type="PROSITE" id="PS50887">
    <property type="entry name" value="GGDEF"/>
    <property type="match status" value="1"/>
</dbReference>
<dbReference type="NCBIfam" id="TIGR00254">
    <property type="entry name" value="GGDEF"/>
    <property type="match status" value="1"/>
</dbReference>
<dbReference type="InterPro" id="IPR000160">
    <property type="entry name" value="GGDEF_dom"/>
</dbReference>
<keyword evidence="4" id="KW-1185">Reference proteome</keyword>
<dbReference type="Proteomes" id="UP000005104">
    <property type="component" value="Chromosome"/>
</dbReference>
<feature type="domain" description="GGDEF" evidence="2">
    <location>
        <begin position="400"/>
        <end position="535"/>
    </location>
</feature>
<evidence type="ECO:0000256" key="1">
    <source>
        <dbReference type="SAM" id="Phobius"/>
    </source>
</evidence>
<dbReference type="Pfam" id="PF08448">
    <property type="entry name" value="PAS_4"/>
    <property type="match status" value="1"/>
</dbReference>
<dbReference type="InterPro" id="IPR013656">
    <property type="entry name" value="PAS_4"/>
</dbReference>
<dbReference type="PANTHER" id="PTHR45138">
    <property type="entry name" value="REGULATORY COMPONENTS OF SENSORY TRANSDUCTION SYSTEM"/>
    <property type="match status" value="1"/>
</dbReference>
<dbReference type="SMART" id="SM00267">
    <property type="entry name" value="GGDEF"/>
    <property type="match status" value="1"/>
</dbReference>